<evidence type="ECO:0000256" key="1">
    <source>
        <dbReference type="ARBA" id="ARBA00004123"/>
    </source>
</evidence>
<evidence type="ECO:0000256" key="3">
    <source>
        <dbReference type="ARBA" id="ARBA00022884"/>
    </source>
</evidence>
<name>A0A553N804_TIGCA</name>
<comment type="subcellular location">
    <subcellularLocation>
        <location evidence="1">Nucleus</location>
    </subcellularLocation>
</comment>
<feature type="domain" description="XRRM" evidence="11">
    <location>
        <begin position="373"/>
        <end position="484"/>
    </location>
</feature>
<gene>
    <name evidence="12" type="ORF">TCAL_05696</name>
</gene>
<comment type="caution">
    <text evidence="12">The sequence shown here is derived from an EMBL/GenBank/DDBJ whole genome shotgun (WGS) entry which is preliminary data.</text>
</comment>
<dbReference type="Pfam" id="PF08777">
    <property type="entry name" value="RRM_3"/>
    <property type="match status" value="1"/>
</dbReference>
<dbReference type="PRINTS" id="PR00302">
    <property type="entry name" value="LUPUSLA"/>
</dbReference>
<evidence type="ECO:0000313" key="12">
    <source>
        <dbReference type="EMBL" id="TRY61566.1"/>
    </source>
</evidence>
<feature type="domain" description="HTH La-type RNA-binding" evidence="10">
    <location>
        <begin position="45"/>
        <end position="143"/>
    </location>
</feature>
<dbReference type="PROSITE" id="PS51939">
    <property type="entry name" value="XRRM"/>
    <property type="match status" value="1"/>
</dbReference>
<feature type="region of interest" description="Disordered" evidence="8">
    <location>
        <begin position="338"/>
        <end position="368"/>
    </location>
</feature>
<evidence type="ECO:0000256" key="8">
    <source>
        <dbReference type="SAM" id="MobiDB-lite"/>
    </source>
</evidence>
<dbReference type="InterPro" id="IPR036390">
    <property type="entry name" value="WH_DNA-bd_sf"/>
</dbReference>
<dbReference type="Proteomes" id="UP000318571">
    <property type="component" value="Chromosome 8"/>
</dbReference>
<dbReference type="GO" id="GO:0006396">
    <property type="term" value="P:RNA processing"/>
    <property type="evidence" value="ECO:0007669"/>
    <property type="project" value="InterPro"/>
</dbReference>
<evidence type="ECO:0000313" key="13">
    <source>
        <dbReference type="Proteomes" id="UP000318571"/>
    </source>
</evidence>
<keyword evidence="13" id="KW-1185">Reference proteome</keyword>
<dbReference type="InterPro" id="IPR014886">
    <property type="entry name" value="La_xRRM"/>
</dbReference>
<dbReference type="InterPro" id="IPR002344">
    <property type="entry name" value="Lupus_La"/>
</dbReference>
<dbReference type="SUPFAM" id="SSF54928">
    <property type="entry name" value="RNA-binding domain, RBD"/>
    <property type="match status" value="1"/>
</dbReference>
<dbReference type="PROSITE" id="PS50961">
    <property type="entry name" value="HTH_LA"/>
    <property type="match status" value="1"/>
</dbReference>
<dbReference type="InterPro" id="IPR036388">
    <property type="entry name" value="WH-like_DNA-bd_sf"/>
</dbReference>
<proteinExistence type="inferred from homology"/>
<evidence type="ECO:0000259" key="10">
    <source>
        <dbReference type="PROSITE" id="PS50961"/>
    </source>
</evidence>
<evidence type="ECO:0000256" key="6">
    <source>
        <dbReference type="ARBA" id="ARBA00023242"/>
    </source>
</evidence>
<dbReference type="GO" id="GO:0003723">
    <property type="term" value="F:RNA binding"/>
    <property type="evidence" value="ECO:0007669"/>
    <property type="project" value="UniProtKB-UniRule"/>
</dbReference>
<dbReference type="STRING" id="6832.A0A553N804"/>
<protein>
    <submittedName>
        <fullName evidence="12">Uncharacterized protein</fullName>
    </submittedName>
</protein>
<feature type="compositionally biased region" description="Basic and acidic residues" evidence="8">
    <location>
        <begin position="1"/>
        <end position="17"/>
    </location>
</feature>
<dbReference type="GO" id="GO:0005634">
    <property type="term" value="C:nucleus"/>
    <property type="evidence" value="ECO:0007669"/>
    <property type="project" value="UniProtKB-SubCell"/>
</dbReference>
<dbReference type="OrthoDB" id="439993at2759"/>
<reference evidence="12 13" key="1">
    <citation type="journal article" date="2018" name="Nat. Ecol. Evol.">
        <title>Genomic signatures of mitonuclear coevolution across populations of Tigriopus californicus.</title>
        <authorList>
            <person name="Barreto F.S."/>
            <person name="Watson E.T."/>
            <person name="Lima T.G."/>
            <person name="Willett C.S."/>
            <person name="Edmands S."/>
            <person name="Li W."/>
            <person name="Burton R.S."/>
        </authorList>
    </citation>
    <scope>NUCLEOTIDE SEQUENCE [LARGE SCALE GENOMIC DNA]</scope>
    <source>
        <strain evidence="12 13">San Diego</strain>
    </source>
</reference>
<evidence type="ECO:0000259" key="9">
    <source>
        <dbReference type="PROSITE" id="PS50102"/>
    </source>
</evidence>
<dbReference type="PANTHER" id="PTHR22792:SF62">
    <property type="entry name" value="LA-RELATED PROTEIN 7"/>
    <property type="match status" value="1"/>
</dbReference>
<keyword evidence="5" id="KW-0804">Transcription</keyword>
<keyword evidence="4" id="KW-0805">Transcription regulation</keyword>
<dbReference type="GO" id="GO:1990904">
    <property type="term" value="C:ribonucleoprotein complex"/>
    <property type="evidence" value="ECO:0007669"/>
    <property type="project" value="UniProtKB-UniRule"/>
</dbReference>
<dbReference type="InterPro" id="IPR006630">
    <property type="entry name" value="La_HTH"/>
</dbReference>
<dbReference type="EMBL" id="VCGU01000459">
    <property type="protein sequence ID" value="TRY61566.1"/>
    <property type="molecule type" value="Genomic_DNA"/>
</dbReference>
<feature type="region of interest" description="Disordered" evidence="8">
    <location>
        <begin position="238"/>
        <end position="289"/>
    </location>
</feature>
<feature type="compositionally biased region" description="Basic residues" evidence="8">
    <location>
        <begin position="270"/>
        <end position="280"/>
    </location>
</feature>
<keyword evidence="6" id="KW-0539">Nucleus</keyword>
<dbReference type="SUPFAM" id="SSF46785">
    <property type="entry name" value="Winged helix' DNA-binding domain"/>
    <property type="match status" value="1"/>
</dbReference>
<feature type="compositionally biased region" description="Basic and acidic residues" evidence="8">
    <location>
        <begin position="248"/>
        <end position="260"/>
    </location>
</feature>
<dbReference type="AlphaFoldDB" id="A0A553N804"/>
<dbReference type="SMART" id="SM00715">
    <property type="entry name" value="LA"/>
    <property type="match status" value="1"/>
</dbReference>
<dbReference type="Pfam" id="PF05383">
    <property type="entry name" value="La"/>
    <property type="match status" value="1"/>
</dbReference>
<accession>A0A553N804</accession>
<dbReference type="OMA" id="CEWKALR"/>
<feature type="region of interest" description="Disordered" evidence="8">
    <location>
        <begin position="1"/>
        <end position="49"/>
    </location>
</feature>
<dbReference type="InterPro" id="IPR045180">
    <property type="entry name" value="La_dom_prot"/>
</dbReference>
<dbReference type="InterPro" id="IPR035979">
    <property type="entry name" value="RBD_domain_sf"/>
</dbReference>
<dbReference type="PANTHER" id="PTHR22792">
    <property type="entry name" value="LUPUS LA PROTEIN-RELATED"/>
    <property type="match status" value="1"/>
</dbReference>
<feature type="compositionally biased region" description="Basic residues" evidence="8">
    <location>
        <begin position="39"/>
        <end position="49"/>
    </location>
</feature>
<dbReference type="Pfam" id="PF00076">
    <property type="entry name" value="RRM_1"/>
    <property type="match status" value="1"/>
</dbReference>
<organism evidence="12 13">
    <name type="scientific">Tigriopus californicus</name>
    <name type="common">Marine copepod</name>
    <dbReference type="NCBI Taxonomy" id="6832"/>
    <lineage>
        <taxon>Eukaryota</taxon>
        <taxon>Metazoa</taxon>
        <taxon>Ecdysozoa</taxon>
        <taxon>Arthropoda</taxon>
        <taxon>Crustacea</taxon>
        <taxon>Multicrustacea</taxon>
        <taxon>Hexanauplia</taxon>
        <taxon>Copepoda</taxon>
        <taxon>Harpacticoida</taxon>
        <taxon>Harpacticidae</taxon>
        <taxon>Tigriopus</taxon>
    </lineage>
</organism>
<comment type="similarity">
    <text evidence="2">Belongs to the LARP7 family.</text>
</comment>
<keyword evidence="3 7" id="KW-0694">RNA-binding</keyword>
<evidence type="ECO:0000256" key="5">
    <source>
        <dbReference type="ARBA" id="ARBA00023163"/>
    </source>
</evidence>
<feature type="compositionally biased region" description="Basic and acidic residues" evidence="8">
    <location>
        <begin position="338"/>
        <end position="351"/>
    </location>
</feature>
<sequence length="495" mass="57247">MKRSDTSLDPSEHESSAKKSRILTQVSTEHPDLESIHHPPAKAQRKRKRGLYKTIVQQMEFYFGDANLTKSRFMQEALAQDPWLDLEVFLKFNKLVSMLDQSFARIDLEDLWTALSKIQSDLLEIREQTDGKRQIRRKLPLKVKENEDECTIYVENIPPNVSNDCLRKLFTQYDQVSYVSLPKFKNHEGNKGFAFVEFDTPEGVQKALEAFGAEEGVITSEKPPEELQSVKAFIRDEAGDTQESQQELNEKDSKEPKEPNEETQGQTKEKKSKKKNRKRKREEAPEQDDVELKMMSLRIMSKREWKRLRNKYLNQQRENFKWAKKQMNKPTVNTHIKFQEDTGKPRVDENGKPSIESSVTTDIEESQPESQFRLIPGTVVKFTVDTPIEDRTQVKRQVKSAFIDGVEYVDVQIGASEYHVRCHSAELAAKLAAVSCLGQGCVLEGQDEETYWAKMERERAEKRSGKIPKQTIRGRKKVLKKLDVAANSHKYFTDD</sequence>
<evidence type="ECO:0000256" key="2">
    <source>
        <dbReference type="ARBA" id="ARBA00008680"/>
    </source>
</evidence>
<evidence type="ECO:0000256" key="7">
    <source>
        <dbReference type="PROSITE-ProRule" id="PRU00332"/>
    </source>
</evidence>
<feature type="domain" description="RRM" evidence="9">
    <location>
        <begin position="150"/>
        <end position="216"/>
    </location>
</feature>
<dbReference type="Gene3D" id="3.30.70.330">
    <property type="match status" value="2"/>
</dbReference>
<dbReference type="Gene3D" id="1.10.10.10">
    <property type="entry name" value="Winged helix-like DNA-binding domain superfamily/Winged helix DNA-binding domain"/>
    <property type="match status" value="1"/>
</dbReference>
<dbReference type="SMART" id="SM00360">
    <property type="entry name" value="RRM"/>
    <property type="match status" value="1"/>
</dbReference>
<dbReference type="PROSITE" id="PS50102">
    <property type="entry name" value="RRM"/>
    <property type="match status" value="1"/>
</dbReference>
<dbReference type="InterPro" id="IPR000504">
    <property type="entry name" value="RRM_dom"/>
</dbReference>
<evidence type="ECO:0000256" key="4">
    <source>
        <dbReference type="ARBA" id="ARBA00023015"/>
    </source>
</evidence>
<evidence type="ECO:0000259" key="11">
    <source>
        <dbReference type="PROSITE" id="PS51939"/>
    </source>
</evidence>
<dbReference type="InterPro" id="IPR012677">
    <property type="entry name" value="Nucleotide-bd_a/b_plait_sf"/>
</dbReference>